<keyword evidence="4" id="KW-1185">Reference proteome</keyword>
<dbReference type="GO" id="GO:0004364">
    <property type="term" value="F:glutathione transferase activity"/>
    <property type="evidence" value="ECO:0007669"/>
    <property type="project" value="UniProtKB-UniRule"/>
</dbReference>
<evidence type="ECO:0000313" key="4">
    <source>
        <dbReference type="Proteomes" id="UP000636800"/>
    </source>
</evidence>
<dbReference type="GO" id="GO:0006749">
    <property type="term" value="P:glutathione metabolic process"/>
    <property type="evidence" value="ECO:0007669"/>
    <property type="project" value="TreeGrafter"/>
</dbReference>
<comment type="function">
    <text evidence="1">Is involved in the conjugation of reduced glutathione to a wide number of exogenous and endogenous hydrophobic electrophiles.</text>
</comment>
<dbReference type="PANTHER" id="PTHR11260">
    <property type="entry name" value="GLUTATHIONE S-TRANSFERASE, GST, SUPERFAMILY, GST DOMAIN CONTAINING"/>
    <property type="match status" value="1"/>
</dbReference>
<dbReference type="Gene3D" id="3.40.30.10">
    <property type="entry name" value="Glutaredoxin"/>
    <property type="match status" value="1"/>
</dbReference>
<comment type="catalytic activity">
    <reaction evidence="1">
        <text>RX + glutathione = an S-substituted glutathione + a halide anion + H(+)</text>
        <dbReference type="Rhea" id="RHEA:16437"/>
        <dbReference type="ChEBI" id="CHEBI:15378"/>
        <dbReference type="ChEBI" id="CHEBI:16042"/>
        <dbReference type="ChEBI" id="CHEBI:17792"/>
        <dbReference type="ChEBI" id="CHEBI:57925"/>
        <dbReference type="ChEBI" id="CHEBI:90779"/>
        <dbReference type="EC" id="2.5.1.18"/>
    </reaction>
</comment>
<dbReference type="EC" id="2.5.1.18" evidence="1"/>
<dbReference type="InterPro" id="IPR045073">
    <property type="entry name" value="Omega/Tau-like"/>
</dbReference>
<dbReference type="SUPFAM" id="SSF52833">
    <property type="entry name" value="Thioredoxin-like"/>
    <property type="match status" value="1"/>
</dbReference>
<dbReference type="AlphaFoldDB" id="A0A835S2H7"/>
<comment type="caution">
    <text evidence="3">The sequence shown here is derived from an EMBL/GenBank/DDBJ whole genome shotgun (WGS) entry which is preliminary data.</text>
</comment>
<dbReference type="PANTHER" id="PTHR11260:SF781">
    <property type="entry name" value="GLUTATHIONE S-TRANSFERASE U19"/>
    <property type="match status" value="1"/>
</dbReference>
<evidence type="ECO:0000259" key="2">
    <source>
        <dbReference type="Pfam" id="PF02798"/>
    </source>
</evidence>
<dbReference type="Gene3D" id="1.20.1050.10">
    <property type="match status" value="1"/>
</dbReference>
<sequence>MRCRIALAEKEIEYEFLEQNLQDKSELLLKSNPVHKKIPTSTKSSRKPILPSDPYARAYARFWADFVDRKVHSGANQMWKLKKGEELEEAKKEFVGILRKLEAELGIGLTSVGTNLGWSTSRSCLTRRDSTASRSSRA</sequence>
<comment type="similarity">
    <text evidence="1">Belongs to the GST superfamily.</text>
</comment>
<keyword evidence="1" id="KW-0808">Transferase</keyword>
<protein>
    <recommendedName>
        <fullName evidence="1">Glutathione S-transferase</fullName>
        <ecNumber evidence="1">2.5.1.18</ecNumber>
    </recommendedName>
</protein>
<dbReference type="SUPFAM" id="SSF47616">
    <property type="entry name" value="GST C-terminal domain-like"/>
    <property type="match status" value="1"/>
</dbReference>
<reference evidence="3 4" key="1">
    <citation type="journal article" date="2020" name="Nat. Food">
        <title>A phased Vanilla planifolia genome enables genetic improvement of flavour and production.</title>
        <authorList>
            <person name="Hasing T."/>
            <person name="Tang H."/>
            <person name="Brym M."/>
            <person name="Khazi F."/>
            <person name="Huang T."/>
            <person name="Chambers A.H."/>
        </authorList>
    </citation>
    <scope>NUCLEOTIDE SEQUENCE [LARGE SCALE GENOMIC DNA]</scope>
    <source>
        <tissue evidence="3">Leaf</tissue>
    </source>
</reference>
<dbReference type="GO" id="GO:0005829">
    <property type="term" value="C:cytosol"/>
    <property type="evidence" value="ECO:0007669"/>
    <property type="project" value="UniProtKB-SubCell"/>
</dbReference>
<dbReference type="InterPro" id="IPR004045">
    <property type="entry name" value="Glutathione_S-Trfase_N"/>
</dbReference>
<feature type="domain" description="GST N-terminal" evidence="2">
    <location>
        <begin position="1"/>
        <end position="40"/>
    </location>
</feature>
<accession>A0A835S2H7</accession>
<proteinExistence type="inferred from homology"/>
<evidence type="ECO:0000313" key="3">
    <source>
        <dbReference type="EMBL" id="KAG0496302.1"/>
    </source>
</evidence>
<keyword evidence="1" id="KW-0963">Cytoplasm</keyword>
<comment type="subcellular location">
    <subcellularLocation>
        <location evidence="1">Cytoplasm</location>
        <location evidence="1">Cytosol</location>
    </subcellularLocation>
</comment>
<dbReference type="OrthoDB" id="2146at2759"/>
<dbReference type="InterPro" id="IPR036282">
    <property type="entry name" value="Glutathione-S-Trfase_C_sf"/>
</dbReference>
<name>A0A835S2H7_VANPL</name>
<dbReference type="Pfam" id="PF02798">
    <property type="entry name" value="GST_N"/>
    <property type="match status" value="1"/>
</dbReference>
<evidence type="ECO:0000256" key="1">
    <source>
        <dbReference type="RuleBase" id="RU369102"/>
    </source>
</evidence>
<dbReference type="Proteomes" id="UP000636800">
    <property type="component" value="Chromosome 1"/>
</dbReference>
<gene>
    <name evidence="3" type="ORF">HPP92_000993</name>
</gene>
<dbReference type="InterPro" id="IPR036249">
    <property type="entry name" value="Thioredoxin-like_sf"/>
</dbReference>
<organism evidence="3 4">
    <name type="scientific">Vanilla planifolia</name>
    <name type="common">Vanilla</name>
    <dbReference type="NCBI Taxonomy" id="51239"/>
    <lineage>
        <taxon>Eukaryota</taxon>
        <taxon>Viridiplantae</taxon>
        <taxon>Streptophyta</taxon>
        <taxon>Embryophyta</taxon>
        <taxon>Tracheophyta</taxon>
        <taxon>Spermatophyta</taxon>
        <taxon>Magnoliopsida</taxon>
        <taxon>Liliopsida</taxon>
        <taxon>Asparagales</taxon>
        <taxon>Orchidaceae</taxon>
        <taxon>Vanilloideae</taxon>
        <taxon>Vanilleae</taxon>
        <taxon>Vanilla</taxon>
    </lineage>
</organism>
<dbReference type="EMBL" id="JADCNL010000001">
    <property type="protein sequence ID" value="KAG0496302.1"/>
    <property type="molecule type" value="Genomic_DNA"/>
</dbReference>